<evidence type="ECO:0000313" key="4">
    <source>
        <dbReference type="Proteomes" id="UP001215151"/>
    </source>
</evidence>
<feature type="region of interest" description="Disordered" evidence="1">
    <location>
        <begin position="70"/>
        <end position="111"/>
    </location>
</feature>
<name>A0AAD7XGZ0_9APHY</name>
<evidence type="ECO:0000256" key="1">
    <source>
        <dbReference type="SAM" id="MobiDB-lite"/>
    </source>
</evidence>
<dbReference type="AlphaFoldDB" id="A0AAD7XGZ0"/>
<dbReference type="InterPro" id="IPR011009">
    <property type="entry name" value="Kinase-like_dom_sf"/>
</dbReference>
<dbReference type="Gene3D" id="1.10.510.10">
    <property type="entry name" value="Transferase(Phosphotransferase) domain 1"/>
    <property type="match status" value="1"/>
</dbReference>
<dbReference type="PANTHER" id="PTHR38248">
    <property type="entry name" value="FUNK1 6"/>
    <property type="match status" value="1"/>
</dbReference>
<keyword evidence="4" id="KW-1185">Reference proteome</keyword>
<dbReference type="InterPro" id="IPR040976">
    <property type="entry name" value="Pkinase_fungal"/>
</dbReference>
<reference evidence="3" key="1">
    <citation type="submission" date="2022-11" db="EMBL/GenBank/DDBJ databases">
        <title>Genome Sequence of Cubamyces cubensis.</title>
        <authorList>
            <person name="Buettner E."/>
        </authorList>
    </citation>
    <scope>NUCLEOTIDE SEQUENCE</scope>
    <source>
        <strain evidence="3">MPL-01</strain>
    </source>
</reference>
<accession>A0AAD7XGZ0</accession>
<feature type="region of interest" description="Disordered" evidence="1">
    <location>
        <begin position="443"/>
        <end position="481"/>
    </location>
</feature>
<dbReference type="Pfam" id="PF17667">
    <property type="entry name" value="Pkinase_fungal"/>
    <property type="match status" value="2"/>
</dbReference>
<proteinExistence type="predicted"/>
<evidence type="ECO:0000313" key="3">
    <source>
        <dbReference type="EMBL" id="KAJ8494702.1"/>
    </source>
</evidence>
<feature type="compositionally biased region" description="Basic residues" evidence="1">
    <location>
        <begin position="619"/>
        <end position="629"/>
    </location>
</feature>
<dbReference type="SUPFAM" id="SSF56112">
    <property type="entry name" value="Protein kinase-like (PK-like)"/>
    <property type="match status" value="1"/>
</dbReference>
<feature type="region of interest" description="Disordered" evidence="1">
    <location>
        <begin position="588"/>
        <end position="629"/>
    </location>
</feature>
<dbReference type="Proteomes" id="UP001215151">
    <property type="component" value="Unassembled WGS sequence"/>
</dbReference>
<feature type="compositionally biased region" description="Basic and acidic residues" evidence="1">
    <location>
        <begin position="70"/>
        <end position="98"/>
    </location>
</feature>
<evidence type="ECO:0000259" key="2">
    <source>
        <dbReference type="Pfam" id="PF17667"/>
    </source>
</evidence>
<feature type="domain" description="Fungal-type protein kinase" evidence="2">
    <location>
        <begin position="3"/>
        <end position="58"/>
    </location>
</feature>
<dbReference type="PANTHER" id="PTHR38248:SF2">
    <property type="entry name" value="FUNK1 11"/>
    <property type="match status" value="1"/>
</dbReference>
<dbReference type="GO" id="GO:0004672">
    <property type="term" value="F:protein kinase activity"/>
    <property type="evidence" value="ECO:0007669"/>
    <property type="project" value="InterPro"/>
</dbReference>
<organism evidence="3 4">
    <name type="scientific">Trametes cubensis</name>
    <dbReference type="NCBI Taxonomy" id="1111947"/>
    <lineage>
        <taxon>Eukaryota</taxon>
        <taxon>Fungi</taxon>
        <taxon>Dikarya</taxon>
        <taxon>Basidiomycota</taxon>
        <taxon>Agaricomycotina</taxon>
        <taxon>Agaricomycetes</taxon>
        <taxon>Polyporales</taxon>
        <taxon>Polyporaceae</taxon>
        <taxon>Trametes</taxon>
    </lineage>
</organism>
<feature type="domain" description="Fungal-type protein kinase" evidence="2">
    <location>
        <begin position="136"/>
        <end position="378"/>
    </location>
</feature>
<protein>
    <recommendedName>
        <fullName evidence="2">Fungal-type protein kinase domain-containing protein</fullName>
    </recommendedName>
</protein>
<dbReference type="InterPro" id="IPR008266">
    <property type="entry name" value="Tyr_kinase_AS"/>
</dbReference>
<comment type="caution">
    <text evidence="3">The sequence shown here is derived from an EMBL/GenBank/DDBJ whole genome shotgun (WGS) entry which is preliminary data.</text>
</comment>
<dbReference type="PROSITE" id="PS00109">
    <property type="entry name" value="PROTEIN_KINASE_TYR"/>
    <property type="match status" value="1"/>
</dbReference>
<sequence>MLIIFGKMVRVMRWDRSGVVATKPFDYVAHPELLLRFIWRFGRMTPEQRGHDPTATRVARDSALGKLMLERAKPPSKSQDTRAQTRADGADQPHEQKRSQPMPSDTEPTIPGDYPRALFAKSLMGNGTIWWRLRVDDAKGYRYFLVGKTHFRASGLSGRGTQTFVAVDEADPYGPFVYLKDAWRVAHTGIDQEGKILERLNSNDDGGPVPYVPTVRCHGDVEDQTTRSQEIWRLKNKDKSEQECPLKTHRHYRLVVNEVGKPLTSFRNMKQLVGVIIVCIRAHGAAYNRKRLIHRDISAGNVLIHPVVVVRNGVIREEMKPLLADWELAKRVDAPEEGPRQPDRTGTWQFMSANALHTPSKRILVQDDMESFFHLLLYHAIRFIPHNCRNVGEFMDAYFDGHTEEDGICYVGKDKLQSMYYGKLTTPRGLALCFYMPRDEEHGSPLATTSAPNALPTGKDTDPSAHPPSSDVPQEPPQAHPINNLFEDFLRRLQAHYVLYVDCEVDVSSTSSGSTIADEDAEDSYLESEITDILASTSASKAPPKGELSLERRAELELLAAELSRHEDVLAFLSRHWKKPWPAKDRCRDQLPRNYQPKTKGMGTGKKRTADATFETSTHKLKRSRTSDI</sequence>
<dbReference type="EMBL" id="JAPEVG010000033">
    <property type="protein sequence ID" value="KAJ8494702.1"/>
    <property type="molecule type" value="Genomic_DNA"/>
</dbReference>
<gene>
    <name evidence="3" type="ORF">ONZ51_g2164</name>
</gene>